<evidence type="ECO:0000313" key="10">
    <source>
        <dbReference type="Proteomes" id="UP000219215"/>
    </source>
</evidence>
<dbReference type="Pfam" id="PF02665">
    <property type="entry name" value="Nitrate_red_gam"/>
    <property type="match status" value="1"/>
</dbReference>
<keyword evidence="6 7" id="KW-0472">Membrane</keyword>
<feature type="transmembrane region" description="Helical" evidence="7">
    <location>
        <begin position="72"/>
        <end position="96"/>
    </location>
</feature>
<keyword evidence="4 7" id="KW-1133">Transmembrane helix</keyword>
<reference evidence="10" key="1">
    <citation type="submission" date="2017-09" db="EMBL/GenBank/DDBJ databases">
        <authorList>
            <person name="Regsiter A."/>
            <person name="William W."/>
        </authorList>
    </citation>
    <scope>NUCLEOTIDE SEQUENCE [LARGE SCALE GENOMIC DNA]</scope>
    <source>
        <strain evidence="10">500-1</strain>
    </source>
</reference>
<dbReference type="GO" id="GO:0016491">
    <property type="term" value="F:oxidoreductase activity"/>
    <property type="evidence" value="ECO:0007669"/>
    <property type="project" value="UniProtKB-KW"/>
</dbReference>
<evidence type="ECO:0000259" key="8">
    <source>
        <dbReference type="Pfam" id="PF02665"/>
    </source>
</evidence>
<gene>
    <name evidence="9" type="ORF">DPRO_3038</name>
</gene>
<accession>A0A2C8FAZ6</accession>
<dbReference type="InterPro" id="IPR023234">
    <property type="entry name" value="NarG-like_domain"/>
</dbReference>
<evidence type="ECO:0000256" key="6">
    <source>
        <dbReference type="ARBA" id="ARBA00023136"/>
    </source>
</evidence>
<comment type="subcellular location">
    <subcellularLocation>
        <location evidence="1">Cell membrane</location>
        <topology evidence="1">Multi-pass membrane protein</topology>
    </subcellularLocation>
</comment>
<protein>
    <submittedName>
        <fullName evidence="9">Nitrate reductase gamma subunit</fullName>
    </submittedName>
</protein>
<evidence type="ECO:0000256" key="5">
    <source>
        <dbReference type="ARBA" id="ARBA00023002"/>
    </source>
</evidence>
<dbReference type="NCBIfam" id="NF045723">
    <property type="entry name" value="memb_anch_TmcC"/>
    <property type="match status" value="1"/>
</dbReference>
<dbReference type="EMBL" id="LT907975">
    <property type="protein sequence ID" value="SOB59948.1"/>
    <property type="molecule type" value="Genomic_DNA"/>
</dbReference>
<evidence type="ECO:0000256" key="1">
    <source>
        <dbReference type="ARBA" id="ARBA00004651"/>
    </source>
</evidence>
<dbReference type="SUPFAM" id="SSF103501">
    <property type="entry name" value="Respiratory nitrate reductase 1 gamma chain"/>
    <property type="match status" value="1"/>
</dbReference>
<dbReference type="OrthoDB" id="5450521at2"/>
<sequence>MIELYNFVSGPLAWVAWGVFIVGSIYRLVTMYNLAKAKDGSSIAYMSLPFGLRSIFRWAIPFGTLGWKSDPLMTVATFLFHIGFVLVAVFLGGHVVLWDTAFGISLPSLPTVVGDIISFVVIGACAVFAYRRVALPHVKGVTKSKDWFALILVVMPFLTGVLAYHQVGPVLLMTTLHILAGEVLLALIPFTRLSHALFVPFTRAYMGSEFGAVRNAHDW</sequence>
<keyword evidence="2" id="KW-1003">Cell membrane</keyword>
<dbReference type="GO" id="GO:0005886">
    <property type="term" value="C:plasma membrane"/>
    <property type="evidence" value="ECO:0007669"/>
    <property type="project" value="UniProtKB-SubCell"/>
</dbReference>
<feature type="transmembrane region" description="Helical" evidence="7">
    <location>
        <begin position="147"/>
        <end position="164"/>
    </location>
</feature>
<keyword evidence="5" id="KW-0560">Oxidoreductase</keyword>
<dbReference type="Proteomes" id="UP000219215">
    <property type="component" value="Chromosome DPRO"/>
</dbReference>
<evidence type="ECO:0000313" key="9">
    <source>
        <dbReference type="EMBL" id="SOB59948.1"/>
    </source>
</evidence>
<evidence type="ECO:0000256" key="3">
    <source>
        <dbReference type="ARBA" id="ARBA00022692"/>
    </source>
</evidence>
<dbReference type="RefSeq" id="WP_097012742.1">
    <property type="nucleotide sequence ID" value="NZ_LT907975.1"/>
</dbReference>
<dbReference type="KEGG" id="pprf:DPRO_3038"/>
<feature type="transmembrane region" description="Helical" evidence="7">
    <location>
        <begin position="116"/>
        <end position="135"/>
    </location>
</feature>
<proteinExistence type="predicted"/>
<feature type="transmembrane region" description="Helical" evidence="7">
    <location>
        <begin position="12"/>
        <end position="30"/>
    </location>
</feature>
<dbReference type="AlphaFoldDB" id="A0A2C8FAZ6"/>
<evidence type="ECO:0000256" key="2">
    <source>
        <dbReference type="ARBA" id="ARBA00022475"/>
    </source>
</evidence>
<evidence type="ECO:0000256" key="4">
    <source>
        <dbReference type="ARBA" id="ARBA00022989"/>
    </source>
</evidence>
<dbReference type="InterPro" id="IPR036197">
    <property type="entry name" value="NarG-like_sf"/>
</dbReference>
<feature type="domain" description="NarG-like" evidence="8">
    <location>
        <begin position="170"/>
        <end position="207"/>
    </location>
</feature>
<organism evidence="9 10">
    <name type="scientific">Pseudodesulfovibrio profundus</name>
    <dbReference type="NCBI Taxonomy" id="57320"/>
    <lineage>
        <taxon>Bacteria</taxon>
        <taxon>Pseudomonadati</taxon>
        <taxon>Thermodesulfobacteriota</taxon>
        <taxon>Desulfovibrionia</taxon>
        <taxon>Desulfovibrionales</taxon>
        <taxon>Desulfovibrionaceae</taxon>
    </lineage>
</organism>
<evidence type="ECO:0000256" key="7">
    <source>
        <dbReference type="SAM" id="Phobius"/>
    </source>
</evidence>
<keyword evidence="3 7" id="KW-0812">Transmembrane</keyword>
<keyword evidence="10" id="KW-1185">Reference proteome</keyword>
<feature type="transmembrane region" description="Helical" evidence="7">
    <location>
        <begin position="170"/>
        <end position="190"/>
    </location>
</feature>
<dbReference type="Gene3D" id="1.20.950.20">
    <property type="entry name" value="Transmembrane di-heme cytochromes, Chain C"/>
    <property type="match status" value="1"/>
</dbReference>
<name>A0A2C8FAZ6_9BACT</name>